<evidence type="ECO:0000259" key="7">
    <source>
        <dbReference type="Pfam" id="PF13193"/>
    </source>
</evidence>
<organism evidence="9 10">
    <name type="scientific">Embleya scabrispora</name>
    <dbReference type="NCBI Taxonomy" id="159449"/>
    <lineage>
        <taxon>Bacteria</taxon>
        <taxon>Bacillati</taxon>
        <taxon>Actinomycetota</taxon>
        <taxon>Actinomycetes</taxon>
        <taxon>Kitasatosporales</taxon>
        <taxon>Streptomycetaceae</taxon>
        <taxon>Embleya</taxon>
    </lineage>
</organism>
<dbReference type="OrthoDB" id="9803968at2"/>
<dbReference type="Pfam" id="PF13193">
    <property type="entry name" value="AMP-binding_C"/>
    <property type="match status" value="1"/>
</dbReference>
<dbReference type="Pfam" id="PF16177">
    <property type="entry name" value="ACAS_N"/>
    <property type="match status" value="1"/>
</dbReference>
<feature type="compositionally biased region" description="Basic and acidic residues" evidence="5">
    <location>
        <begin position="660"/>
        <end position="681"/>
    </location>
</feature>
<sequence>MTESSERAELLWQPSAERVAAAAVTRYRAWLAAERGVHAVDYARLWEWSTTEPEAFWASLCDWFDLDLGDREVVLADRTMPGARWFPNARLNYAQQVLRHAEDGDPERPAIVHLDEELTPREISWVELRRQVASCAATLRELGVRPGDRVAAYVPNTPHAVIGLLACASIGAVWSACAPDFGARSVLDRFQQIEPVVLLAVDGYRYGGKEVRRADVVAELREGLPTVRHVLHVPLLDEPTPDGVLPWAEVIGRDLPDDGLDFASVGFDHPLWILYSSGTTGLPKAIVQGHGGIVLEHLKQAAFQLDLGPNDRFFWYTSTGWMMWNMLVGGLLAGSTIVLYDGSPGYPGPEAQWTVVERAEVTWFGTSAAYVMACRKKGLTPRASHDLSRVRALGTTGSPLPPDGFRWVYDAVGADMWLASVSGGTDVCSAFVGGSPDLPVYLGEIQCRALGCAIEAWDEQGRPVVDEVGELVITQPMPSMPIHFWNDPDDARYRASYFDTYPGVWRHGDWITLTERGTVVVHGRSDSTLNRQGVRMGSSDIYEAVERLPEVRESLVVGLELPDGGYWMPLFVVPAPGHTLDEALQARIRAVIREEVSPRHVPDEIIAAPGVPHTLTGKRIEIPVKKLLQGRALEDAVNPGSVDDLDVLRFYAEVGRSRARAQESRQADKPADKPEDRPADK</sequence>
<dbReference type="NCBIfam" id="NF002937">
    <property type="entry name" value="PRK03584.1"/>
    <property type="match status" value="1"/>
</dbReference>
<feature type="region of interest" description="Disordered" evidence="5">
    <location>
        <begin position="657"/>
        <end position="681"/>
    </location>
</feature>
<dbReference type="GO" id="GO:0030729">
    <property type="term" value="F:acetoacetate-CoA ligase activity"/>
    <property type="evidence" value="ECO:0007669"/>
    <property type="project" value="InterPro"/>
</dbReference>
<evidence type="ECO:0000313" key="9">
    <source>
        <dbReference type="EMBL" id="OPC84366.1"/>
    </source>
</evidence>
<dbReference type="InterPro" id="IPR045851">
    <property type="entry name" value="AMP-bd_C_sf"/>
</dbReference>
<dbReference type="InterPro" id="IPR032387">
    <property type="entry name" value="ACAS_N"/>
</dbReference>
<evidence type="ECO:0000256" key="1">
    <source>
        <dbReference type="ARBA" id="ARBA00006432"/>
    </source>
</evidence>
<evidence type="ECO:0000259" key="8">
    <source>
        <dbReference type="Pfam" id="PF16177"/>
    </source>
</evidence>
<feature type="domain" description="AMP-binding enzyme C-terminal" evidence="7">
    <location>
        <begin position="543"/>
        <end position="618"/>
    </location>
</feature>
<keyword evidence="2 9" id="KW-0436">Ligase</keyword>
<dbReference type="STRING" id="159449.B4N89_28635"/>
<evidence type="ECO:0000256" key="5">
    <source>
        <dbReference type="SAM" id="MobiDB-lite"/>
    </source>
</evidence>
<evidence type="ECO:0000313" key="10">
    <source>
        <dbReference type="Proteomes" id="UP000190037"/>
    </source>
</evidence>
<dbReference type="InterPro" id="IPR025110">
    <property type="entry name" value="AMP-bd_C"/>
</dbReference>
<dbReference type="InterPro" id="IPR020845">
    <property type="entry name" value="AMP-binding_CS"/>
</dbReference>
<evidence type="ECO:0000256" key="2">
    <source>
        <dbReference type="ARBA" id="ARBA00022598"/>
    </source>
</evidence>
<feature type="domain" description="Acetyl-coenzyme A synthetase N-terminal" evidence="8">
    <location>
        <begin position="42"/>
        <end position="95"/>
    </location>
</feature>
<keyword evidence="10" id="KW-1185">Reference proteome</keyword>
<dbReference type="SUPFAM" id="SSF56801">
    <property type="entry name" value="Acetyl-CoA synthetase-like"/>
    <property type="match status" value="1"/>
</dbReference>
<dbReference type="InterPro" id="IPR042099">
    <property type="entry name" value="ANL_N_sf"/>
</dbReference>
<feature type="domain" description="AMP-dependent synthetase/ligase" evidence="6">
    <location>
        <begin position="100"/>
        <end position="476"/>
    </location>
</feature>
<dbReference type="NCBIfam" id="TIGR01217">
    <property type="entry name" value="ac_ac_CoA_syn"/>
    <property type="match status" value="1"/>
</dbReference>
<keyword evidence="3" id="KW-0547">Nucleotide-binding</keyword>
<accession>A0A1T3P5N0</accession>
<dbReference type="RefSeq" id="WP_078978659.1">
    <property type="nucleotide sequence ID" value="NZ_MWQN01000001.1"/>
</dbReference>
<dbReference type="eggNOG" id="COG0365">
    <property type="taxonomic scope" value="Bacteria"/>
</dbReference>
<comment type="caution">
    <text evidence="9">The sequence shown here is derived from an EMBL/GenBank/DDBJ whole genome shotgun (WGS) entry which is preliminary data.</text>
</comment>
<comment type="similarity">
    <text evidence="1">Belongs to the ATP-dependent AMP-binding enzyme family.</text>
</comment>
<dbReference type="InterPro" id="IPR000873">
    <property type="entry name" value="AMP-dep_synth/lig_dom"/>
</dbReference>
<keyword evidence="4" id="KW-0067">ATP-binding</keyword>
<evidence type="ECO:0000256" key="3">
    <source>
        <dbReference type="ARBA" id="ARBA00022741"/>
    </source>
</evidence>
<protein>
    <submittedName>
        <fullName evidence="9">Acetoacetate--CoA ligase</fullName>
    </submittedName>
</protein>
<dbReference type="EMBL" id="MWQN01000001">
    <property type="protein sequence ID" value="OPC84366.1"/>
    <property type="molecule type" value="Genomic_DNA"/>
</dbReference>
<dbReference type="InterPro" id="IPR005914">
    <property type="entry name" value="Acac_CoA_synth"/>
</dbReference>
<reference evidence="9 10" key="1">
    <citation type="submission" date="2017-03" db="EMBL/GenBank/DDBJ databases">
        <title>Draft genome sequence of Streptomyces scabrisporus NF3, endophyte isolated from Amphipterygium adstringens.</title>
        <authorList>
            <person name="Vazquez M."/>
            <person name="Ceapa C.D."/>
            <person name="Rodriguez Luna D."/>
            <person name="Sanchez Esquivel S."/>
        </authorList>
    </citation>
    <scope>NUCLEOTIDE SEQUENCE [LARGE SCALE GENOMIC DNA]</scope>
    <source>
        <strain evidence="9 10">NF3</strain>
    </source>
</reference>
<dbReference type="Pfam" id="PF00501">
    <property type="entry name" value="AMP-binding"/>
    <property type="match status" value="1"/>
</dbReference>
<dbReference type="Proteomes" id="UP000190037">
    <property type="component" value="Unassembled WGS sequence"/>
</dbReference>
<dbReference type="GO" id="GO:0005524">
    <property type="term" value="F:ATP binding"/>
    <property type="evidence" value="ECO:0007669"/>
    <property type="project" value="UniProtKB-KW"/>
</dbReference>
<dbReference type="Gene3D" id="3.30.300.30">
    <property type="match status" value="1"/>
</dbReference>
<dbReference type="PROSITE" id="PS00455">
    <property type="entry name" value="AMP_BINDING"/>
    <property type="match status" value="1"/>
</dbReference>
<dbReference type="CDD" id="cd05943">
    <property type="entry name" value="AACS"/>
    <property type="match status" value="1"/>
</dbReference>
<proteinExistence type="inferred from homology"/>
<name>A0A1T3P5N0_9ACTN</name>
<evidence type="ECO:0000256" key="4">
    <source>
        <dbReference type="ARBA" id="ARBA00022840"/>
    </source>
</evidence>
<gene>
    <name evidence="9" type="ORF">B4N89_28635</name>
</gene>
<dbReference type="Gene3D" id="3.40.50.12780">
    <property type="entry name" value="N-terminal domain of ligase-like"/>
    <property type="match status" value="1"/>
</dbReference>
<dbReference type="GO" id="GO:0006629">
    <property type="term" value="P:lipid metabolic process"/>
    <property type="evidence" value="ECO:0007669"/>
    <property type="project" value="InterPro"/>
</dbReference>
<evidence type="ECO:0000259" key="6">
    <source>
        <dbReference type="Pfam" id="PF00501"/>
    </source>
</evidence>
<dbReference type="PANTHER" id="PTHR42921:SF1">
    <property type="entry name" value="ACETOACETYL-COA SYNTHETASE"/>
    <property type="match status" value="1"/>
</dbReference>
<dbReference type="PANTHER" id="PTHR42921">
    <property type="entry name" value="ACETOACETYL-COA SYNTHETASE"/>
    <property type="match status" value="1"/>
</dbReference>
<dbReference type="AlphaFoldDB" id="A0A1T3P5N0"/>